<evidence type="ECO:0000313" key="2">
    <source>
        <dbReference type="EnsemblPlants" id="QL04p089595:mrna"/>
    </source>
</evidence>
<dbReference type="PANTHER" id="PTHR46033:SF8">
    <property type="entry name" value="PROTEIN MAINTENANCE OF MERISTEMS-LIKE"/>
    <property type="match status" value="1"/>
</dbReference>
<dbReference type="EMBL" id="LRBV02000004">
    <property type="status" value="NOT_ANNOTATED_CDS"/>
    <property type="molecule type" value="Genomic_DNA"/>
</dbReference>
<dbReference type="Pfam" id="PF10536">
    <property type="entry name" value="PMD"/>
    <property type="match status" value="1"/>
</dbReference>
<sequence>MSRSLLASLIQVRVAHVYREPDFLSKKGCSMREDFLIFDVSPSDDLDRMIVSDINGLYCYRQMRSACNDAAVVVVAVAEYVAAVVELDDYHHPIHYNMDPHRAIQTLLTRQDEHRSSLLWDAHLEGEEVPSVLTCRHRDKGLLEGGVDGLDPRILAYITDAGLDGLLWVPHMDIDHALITALVERWRSETHSFHLPHGEMTITLQDMEVIMGVPVDGLPLVETIPSTGSWRDVCHRLLGYQPPERQLGKDKIPSSVAIP</sequence>
<feature type="domain" description="Aminotransferase-like plant mobile" evidence="1">
    <location>
        <begin position="165"/>
        <end position="245"/>
    </location>
</feature>
<dbReference type="Gramene" id="QL04p089595:mrna">
    <property type="protein sequence ID" value="QL04p089595:mrna"/>
    <property type="gene ID" value="QL04p089595"/>
</dbReference>
<reference evidence="2" key="2">
    <citation type="submission" date="2021-01" db="UniProtKB">
        <authorList>
            <consortium name="EnsemblPlants"/>
        </authorList>
    </citation>
    <scope>IDENTIFICATION</scope>
</reference>
<evidence type="ECO:0000313" key="3">
    <source>
        <dbReference type="Proteomes" id="UP000594261"/>
    </source>
</evidence>
<dbReference type="EnsemblPlants" id="QL04p089595:mrna">
    <property type="protein sequence ID" value="QL04p089595:mrna"/>
    <property type="gene ID" value="QL04p089595"/>
</dbReference>
<dbReference type="InParanoid" id="A0A7N2LKD9"/>
<protein>
    <recommendedName>
        <fullName evidence="1">Aminotransferase-like plant mobile domain-containing protein</fullName>
    </recommendedName>
</protein>
<proteinExistence type="predicted"/>
<keyword evidence="3" id="KW-1185">Reference proteome</keyword>
<dbReference type="Proteomes" id="UP000594261">
    <property type="component" value="Chromosome 4"/>
</dbReference>
<dbReference type="InterPro" id="IPR044824">
    <property type="entry name" value="MAIN-like"/>
</dbReference>
<organism evidence="2 3">
    <name type="scientific">Quercus lobata</name>
    <name type="common">Valley oak</name>
    <dbReference type="NCBI Taxonomy" id="97700"/>
    <lineage>
        <taxon>Eukaryota</taxon>
        <taxon>Viridiplantae</taxon>
        <taxon>Streptophyta</taxon>
        <taxon>Embryophyta</taxon>
        <taxon>Tracheophyta</taxon>
        <taxon>Spermatophyta</taxon>
        <taxon>Magnoliopsida</taxon>
        <taxon>eudicotyledons</taxon>
        <taxon>Gunneridae</taxon>
        <taxon>Pentapetalae</taxon>
        <taxon>rosids</taxon>
        <taxon>fabids</taxon>
        <taxon>Fagales</taxon>
        <taxon>Fagaceae</taxon>
        <taxon>Quercus</taxon>
    </lineage>
</organism>
<dbReference type="AlphaFoldDB" id="A0A7N2LKD9"/>
<name>A0A7N2LKD9_QUELO</name>
<dbReference type="GO" id="GO:0010073">
    <property type="term" value="P:meristem maintenance"/>
    <property type="evidence" value="ECO:0007669"/>
    <property type="project" value="InterPro"/>
</dbReference>
<dbReference type="InterPro" id="IPR019557">
    <property type="entry name" value="AminoTfrase-like_pln_mobile"/>
</dbReference>
<reference evidence="2 3" key="1">
    <citation type="journal article" date="2016" name="G3 (Bethesda)">
        <title>First Draft Assembly and Annotation of the Genome of a California Endemic Oak Quercus lobata Nee (Fagaceae).</title>
        <authorList>
            <person name="Sork V.L."/>
            <person name="Fitz-Gibbon S.T."/>
            <person name="Puiu D."/>
            <person name="Crepeau M."/>
            <person name="Gugger P.F."/>
            <person name="Sherman R."/>
            <person name="Stevens K."/>
            <person name="Langley C.H."/>
            <person name="Pellegrini M."/>
            <person name="Salzberg S.L."/>
        </authorList>
    </citation>
    <scope>NUCLEOTIDE SEQUENCE [LARGE SCALE GENOMIC DNA]</scope>
    <source>
        <strain evidence="2 3">cv. SW786</strain>
    </source>
</reference>
<dbReference type="PANTHER" id="PTHR46033">
    <property type="entry name" value="PROTEIN MAIN-LIKE 2"/>
    <property type="match status" value="1"/>
</dbReference>
<accession>A0A7N2LKD9</accession>
<evidence type="ECO:0000259" key="1">
    <source>
        <dbReference type="Pfam" id="PF10536"/>
    </source>
</evidence>